<feature type="compositionally biased region" description="Low complexity" evidence="1">
    <location>
        <begin position="549"/>
        <end position="578"/>
    </location>
</feature>
<proteinExistence type="predicted"/>
<protein>
    <submittedName>
        <fullName evidence="2">Uncharacterized protein</fullName>
    </submittedName>
</protein>
<feature type="non-terminal residue" evidence="2">
    <location>
        <position position="1"/>
    </location>
</feature>
<gene>
    <name evidence="2" type="ORF">FB45DRAFT_61014</name>
</gene>
<feature type="region of interest" description="Disordered" evidence="1">
    <location>
        <begin position="484"/>
        <end position="606"/>
    </location>
</feature>
<evidence type="ECO:0000256" key="1">
    <source>
        <dbReference type="SAM" id="MobiDB-lite"/>
    </source>
</evidence>
<reference evidence="2" key="1">
    <citation type="submission" date="2023-03" db="EMBL/GenBank/DDBJ databases">
        <title>Massive genome expansion in bonnet fungi (Mycena s.s.) driven by repeated elements and novel gene families across ecological guilds.</title>
        <authorList>
            <consortium name="Lawrence Berkeley National Laboratory"/>
            <person name="Harder C.B."/>
            <person name="Miyauchi S."/>
            <person name="Viragh M."/>
            <person name="Kuo A."/>
            <person name="Thoen E."/>
            <person name="Andreopoulos B."/>
            <person name="Lu D."/>
            <person name="Skrede I."/>
            <person name="Drula E."/>
            <person name="Henrissat B."/>
            <person name="Morin E."/>
            <person name="Kohler A."/>
            <person name="Barry K."/>
            <person name="LaButti K."/>
            <person name="Morin E."/>
            <person name="Salamov A."/>
            <person name="Lipzen A."/>
            <person name="Mereny Z."/>
            <person name="Hegedus B."/>
            <person name="Baldrian P."/>
            <person name="Stursova M."/>
            <person name="Weitz H."/>
            <person name="Taylor A."/>
            <person name="Grigoriev I.V."/>
            <person name="Nagy L.G."/>
            <person name="Martin F."/>
            <person name="Kauserud H."/>
        </authorList>
    </citation>
    <scope>NUCLEOTIDE SEQUENCE</scope>
    <source>
        <strain evidence="2">9284</strain>
    </source>
</reference>
<feature type="compositionally biased region" description="Basic residues" evidence="1">
    <location>
        <begin position="579"/>
        <end position="600"/>
    </location>
</feature>
<name>A0AAD7BQT1_9AGAR</name>
<feature type="region of interest" description="Disordered" evidence="1">
    <location>
        <begin position="690"/>
        <end position="709"/>
    </location>
</feature>
<feature type="compositionally biased region" description="Basic and acidic residues" evidence="1">
    <location>
        <begin position="306"/>
        <end position="321"/>
    </location>
</feature>
<organism evidence="2 3">
    <name type="scientific">Roridomyces roridus</name>
    <dbReference type="NCBI Taxonomy" id="1738132"/>
    <lineage>
        <taxon>Eukaryota</taxon>
        <taxon>Fungi</taxon>
        <taxon>Dikarya</taxon>
        <taxon>Basidiomycota</taxon>
        <taxon>Agaricomycotina</taxon>
        <taxon>Agaricomycetes</taxon>
        <taxon>Agaricomycetidae</taxon>
        <taxon>Agaricales</taxon>
        <taxon>Marasmiineae</taxon>
        <taxon>Mycenaceae</taxon>
        <taxon>Roridomyces</taxon>
    </lineage>
</organism>
<evidence type="ECO:0000313" key="2">
    <source>
        <dbReference type="EMBL" id="KAJ7627462.1"/>
    </source>
</evidence>
<feature type="compositionally biased region" description="Polar residues" evidence="1">
    <location>
        <begin position="389"/>
        <end position="400"/>
    </location>
</feature>
<feature type="region of interest" description="Disordered" evidence="1">
    <location>
        <begin position="300"/>
        <end position="445"/>
    </location>
</feature>
<accession>A0AAD7BQT1</accession>
<feature type="compositionally biased region" description="Low complexity" evidence="1">
    <location>
        <begin position="502"/>
        <end position="512"/>
    </location>
</feature>
<evidence type="ECO:0000313" key="3">
    <source>
        <dbReference type="Proteomes" id="UP001221142"/>
    </source>
</evidence>
<dbReference type="EMBL" id="JARKIF010000011">
    <property type="protein sequence ID" value="KAJ7627462.1"/>
    <property type="molecule type" value="Genomic_DNA"/>
</dbReference>
<feature type="compositionally biased region" description="Low complexity" evidence="1">
    <location>
        <begin position="521"/>
        <end position="530"/>
    </location>
</feature>
<keyword evidence="3" id="KW-1185">Reference proteome</keyword>
<dbReference type="Proteomes" id="UP001221142">
    <property type="component" value="Unassembled WGS sequence"/>
</dbReference>
<dbReference type="AlphaFoldDB" id="A0AAD7BQT1"/>
<sequence>CFCPLACHQRYRLTVAPWPLGLSPFHCIHPRALSPHSSTPASYPICYTSSIHMVDTTTAKWLAAAAQRPPEKEPSSTVPYLFEVQDATWSSVYLFGPVGRSFGAFIHRDRQAAQNYILTVTDAHGAPRSVDVCESLRRAGIDLARLQQRAPHPHHHSREAASQYLDFLLWLEAFLYFLLWHGFPSFLHYNLTTELLEYHKAIFKVPAGLPAASSDKLRAEDLWDRRKRHQAMHPGSHVPPGITVAVLATDWADPRSAPCPDKAWAVLDPKLGLTFKLPASSTWAGKMVISKSDTEISLPLLAPTESSRHDITSNDGKRKASSEAGLPVAKRARESPPLSTTTSSDLIAPLSVPSDKSRDVSVSAVTPPVSESVPASRADTAMPAAPKDINTTPGDVSNPTAMLVDVKPSPTEEAPATGDADGTGNGHVAGSSASVEPVAGSAGSGEKIALDSNLSQQPQPASSTPSLQLIHDICGMLDYDVTSLPSSRASSEMPPPPPPSAPISTSTSTPTTTSPPPLNSKPPSSTSSTSGKRARDEEAMPPPPPPSAPRSISASTSASPPSSSSKGKGKAKATSAAKSKVKAPRPRKSKSTGTSRRHAHPPPPPLVRAAEIHAAPNAPRILGSGLVMSFTFDPASRRPFGRETKDGDVQALVEWFKFVEGESRRKRDGGDGVVDDFVWYLEEVLRRAEANSGSTGEGEGGGEDEGRSPFGLVLERVSDEPRAFGDGTVVGDGEDVCRFLIACVGGDCEIQTARRWVRYVRGVLEGAREAL</sequence>
<comment type="caution">
    <text evidence="2">The sequence shown here is derived from an EMBL/GenBank/DDBJ whole genome shotgun (WGS) entry which is preliminary data.</text>
</comment>